<feature type="chain" id="PRO_5012628696" evidence="1">
    <location>
        <begin position="19"/>
        <end position="158"/>
    </location>
</feature>
<dbReference type="Proteomes" id="UP000219281">
    <property type="component" value="Unassembled WGS sequence"/>
</dbReference>
<keyword evidence="4" id="KW-1185">Reference proteome</keyword>
<dbReference type="SUPFAM" id="SSF56935">
    <property type="entry name" value="Porins"/>
    <property type="match status" value="1"/>
</dbReference>
<dbReference type="InterPro" id="IPR037066">
    <property type="entry name" value="Plug_dom_sf"/>
</dbReference>
<organism evidence="3 4">
    <name type="scientific">Pedobacter xixiisoli</name>
    <dbReference type="NCBI Taxonomy" id="1476464"/>
    <lineage>
        <taxon>Bacteria</taxon>
        <taxon>Pseudomonadati</taxon>
        <taxon>Bacteroidota</taxon>
        <taxon>Sphingobacteriia</taxon>
        <taxon>Sphingobacteriales</taxon>
        <taxon>Sphingobacteriaceae</taxon>
        <taxon>Pedobacter</taxon>
    </lineage>
</organism>
<protein>
    <submittedName>
        <fullName evidence="3">TonB-dependent outer membrane receptor, SusC/RagA subfamily, signature region</fullName>
    </submittedName>
</protein>
<accession>A0A286ACW3</accession>
<keyword evidence="3" id="KW-0675">Receptor</keyword>
<dbReference type="InterPro" id="IPR023997">
    <property type="entry name" value="TonB-dep_OMP_SusC/RagA_CS"/>
</dbReference>
<evidence type="ECO:0000259" key="2">
    <source>
        <dbReference type="Pfam" id="PF07715"/>
    </source>
</evidence>
<gene>
    <name evidence="3" type="ORF">SAMN06297358_3420</name>
</gene>
<evidence type="ECO:0000256" key="1">
    <source>
        <dbReference type="SAM" id="SignalP"/>
    </source>
</evidence>
<proteinExistence type="predicted"/>
<dbReference type="Pfam" id="PF07715">
    <property type="entry name" value="Plug"/>
    <property type="match status" value="1"/>
</dbReference>
<dbReference type="Gene3D" id="2.170.130.10">
    <property type="entry name" value="TonB-dependent receptor, plug domain"/>
    <property type="match status" value="1"/>
</dbReference>
<evidence type="ECO:0000313" key="3">
    <source>
        <dbReference type="EMBL" id="SOD19715.1"/>
    </source>
</evidence>
<name>A0A286ACW3_9SPHI</name>
<feature type="signal peptide" evidence="1">
    <location>
        <begin position="1"/>
        <end position="18"/>
    </location>
</feature>
<dbReference type="AlphaFoldDB" id="A0A286ACW3"/>
<dbReference type="InterPro" id="IPR012910">
    <property type="entry name" value="Plug_dom"/>
</dbReference>
<keyword evidence="1" id="KW-0732">Signal</keyword>
<dbReference type="RefSeq" id="WP_138765866.1">
    <property type="nucleotide sequence ID" value="NZ_SSBV01000004.1"/>
</dbReference>
<evidence type="ECO:0000313" key="4">
    <source>
        <dbReference type="Proteomes" id="UP000219281"/>
    </source>
</evidence>
<dbReference type="OrthoDB" id="767194at2"/>
<feature type="domain" description="TonB-dependent receptor plug" evidence="2">
    <location>
        <begin position="33"/>
        <end position="82"/>
    </location>
</feature>
<sequence length="158" mass="17968">MRLFLLFFLLVSSTFVFAQNPHRLISVGTPIPNEPLMVVNGIPLADSKAFMALMNPNDIEKIEILKDASSTAIYGYRGANGVILVTLKKNVKLISLAKLFKRFKVNKNYRKYSVFVENEKISYPNEFLASAKWIKEIIALNRSNDQIDIPYLNIVTNK</sequence>
<dbReference type="EMBL" id="OCMT01000004">
    <property type="protein sequence ID" value="SOD19715.1"/>
    <property type="molecule type" value="Genomic_DNA"/>
</dbReference>
<reference evidence="4" key="1">
    <citation type="submission" date="2017-09" db="EMBL/GenBank/DDBJ databases">
        <authorList>
            <person name="Varghese N."/>
            <person name="Submissions S."/>
        </authorList>
    </citation>
    <scope>NUCLEOTIDE SEQUENCE [LARGE SCALE GENOMIC DNA]</scope>
    <source>
        <strain evidence="4">CGMCC 1.12803</strain>
    </source>
</reference>
<dbReference type="NCBIfam" id="TIGR04057">
    <property type="entry name" value="SusC_RagA_signa"/>
    <property type="match status" value="1"/>
</dbReference>